<feature type="compositionally biased region" description="Basic and acidic residues" evidence="2">
    <location>
        <begin position="618"/>
        <end position="646"/>
    </location>
</feature>
<evidence type="ECO:0000313" key="5">
    <source>
        <dbReference type="Proteomes" id="UP001521116"/>
    </source>
</evidence>
<protein>
    <recommendedName>
        <fullName evidence="3">Protein kinase domain-containing protein</fullName>
    </recommendedName>
</protein>
<proteinExistence type="predicted"/>
<dbReference type="InterPro" id="IPR000719">
    <property type="entry name" value="Prot_kinase_dom"/>
</dbReference>
<dbReference type="Pfam" id="PF13598">
    <property type="entry name" value="DUF4139"/>
    <property type="match status" value="1"/>
</dbReference>
<dbReference type="EMBL" id="JAJVDC020000040">
    <property type="protein sequence ID" value="KAL1631190.1"/>
    <property type="molecule type" value="Genomic_DNA"/>
</dbReference>
<dbReference type="InterPro" id="IPR025554">
    <property type="entry name" value="DUF4140"/>
</dbReference>
<feature type="domain" description="Protein kinase" evidence="3">
    <location>
        <begin position="1"/>
        <end position="389"/>
    </location>
</feature>
<sequence length="1219" mass="134816">MVYRQVDANERTLRTIVLKKGLDETDSEASDREREMLSIIRQNQHRSQYIVSFLGVSEASSTNIANLSKRAHQAVPNVFVSLTQLNRAVLPEPFLWYVFHCMAEAILFMESGVTDPTQPDDPAWVQADSPMIQTDMKPANILLDTPETTQSWFRIYPKPLLADFGGVLRLSNAHTIRGKGGTWGFNPFEMMRPMEQRIANDNRRKGPLRRAVPARGEPFAAPIAEVSAIGSAAAVYELGATMHNLLTLNAPQQLGDADNAQLAVPPYWSEQPRHMARRPWPWRGASRLAKKDWGEQLERGHARPFAPRILADGSLVEMAMPKELDGRGRSRDRWRMIDGESVWYPYEPVRAVKPAYSDRLIELAGKCMSMNIGDRPTPRQLMRETQAAMDDVTRQYPTPPLASTPASRQTPQALILPQNKSTMSTDLSSQEYLIDDLPTTSVTIYPSRAHVVRDITDVKLRPGLNEVTIYGITPAADEHSVQIDGHGAATITDMSVELIPNRERFADQFPDDESDSDFTDFDDDDFKSLDLKLLRDQVKQLRAQAEAEEEKKRSANDQLRVLNAFIESLNAKHNELDSGFDAITSYGSNRARIHAQWVHATNEIERLRKMITKKEKKLSKEAKEERKIKKKEREEKQKKKALRQREARRIREEKAKFWPKKVYCVKVSLEVADTPTSSRRTSLESLSADLALNEKVPMDDSNEKTARLSLSYVVREVSWSPRYNVNISSLKKAATITYSAEFSNKTSETWKDAKITLSTSQTSYSGLDDTVPELRPWPIFLRDKHTFGGEDDGVTGFWDTKFSPQENLSGGNFNSFKPGRDIFNRFEFFGPEISGGLFGQARNISEHQPAQAHAAFGRPGFGSQPATTAGAFNTTGAGFGNNNVAQGTDSTNTAPIQPRTGGLFGGNNNNNAQQTGSGLFGSSNNVQQAQGSALFGNSNNNSSSNAQASSLFGGSGNNPAQQQSSSAFGAAFPPPPLQHQETTWEDSGMTTAYELPSTRTLAPSSLSRRQKLTTISIPHIDLSYITIPKLRKGAFLRAKLRNPAAADVILLKGAAGLTLDGSFLGNASLPRTSPGEHLELDLGVDPAIHIAYAPPSLSRSTQGLINRENAELYSRSICITNTRAAPVSVMVLDQVPISEQERLRVEIWEPRGLVKGGGKVKAGQAAAGKEGAGKWGEATAELKDGAEVEWTVQLEKGKSCALPLEWEVRLPMDKKIAFA</sequence>
<feature type="compositionally biased region" description="Low complexity" evidence="2">
    <location>
        <begin position="866"/>
        <end position="883"/>
    </location>
</feature>
<dbReference type="InterPro" id="IPR037291">
    <property type="entry name" value="DUF4139"/>
</dbReference>
<feature type="compositionally biased region" description="Polar residues" evidence="2">
    <location>
        <begin position="912"/>
        <end position="930"/>
    </location>
</feature>
<feature type="coiled-coil region" evidence="1">
    <location>
        <begin position="531"/>
        <end position="558"/>
    </location>
</feature>
<accession>A0ABR3SWB0</accession>
<keyword evidence="5" id="KW-1185">Reference proteome</keyword>
<evidence type="ECO:0000256" key="2">
    <source>
        <dbReference type="SAM" id="MobiDB-lite"/>
    </source>
</evidence>
<name>A0ABR3SWB0_9PEZI</name>
<feature type="region of interest" description="Disordered" evidence="2">
    <location>
        <begin position="848"/>
        <end position="982"/>
    </location>
</feature>
<dbReference type="Pfam" id="PF13600">
    <property type="entry name" value="DUF4140"/>
    <property type="match status" value="1"/>
</dbReference>
<feature type="compositionally biased region" description="Polar residues" evidence="2">
    <location>
        <begin position="884"/>
        <end position="895"/>
    </location>
</feature>
<keyword evidence="1" id="KW-0175">Coiled coil</keyword>
<dbReference type="Proteomes" id="UP001521116">
    <property type="component" value="Unassembled WGS sequence"/>
</dbReference>
<feature type="compositionally biased region" description="Low complexity" evidence="2">
    <location>
        <begin position="931"/>
        <end position="952"/>
    </location>
</feature>
<dbReference type="PANTHER" id="PTHR31005">
    <property type="entry name" value="DUF4139 DOMAIN-CONTAINING PROTEIN"/>
    <property type="match status" value="1"/>
</dbReference>
<dbReference type="Gene3D" id="1.10.510.10">
    <property type="entry name" value="Transferase(Phosphotransferase) domain 1"/>
    <property type="match status" value="1"/>
</dbReference>
<dbReference type="PROSITE" id="PS50011">
    <property type="entry name" value="PROTEIN_KINASE_DOM"/>
    <property type="match status" value="1"/>
</dbReference>
<evidence type="ECO:0000259" key="3">
    <source>
        <dbReference type="PROSITE" id="PS50011"/>
    </source>
</evidence>
<dbReference type="InterPro" id="IPR011935">
    <property type="entry name" value="CHP02231"/>
</dbReference>
<dbReference type="SUPFAM" id="SSF56112">
    <property type="entry name" value="Protein kinase-like (PK-like)"/>
    <property type="match status" value="1"/>
</dbReference>
<dbReference type="PANTHER" id="PTHR31005:SF8">
    <property type="entry name" value="DUF4139 DOMAIN-CONTAINING PROTEIN"/>
    <property type="match status" value="1"/>
</dbReference>
<dbReference type="InterPro" id="IPR011009">
    <property type="entry name" value="Kinase-like_dom_sf"/>
</dbReference>
<feature type="compositionally biased region" description="Low complexity" evidence="2">
    <location>
        <begin position="959"/>
        <end position="971"/>
    </location>
</feature>
<evidence type="ECO:0000313" key="4">
    <source>
        <dbReference type="EMBL" id="KAL1631190.1"/>
    </source>
</evidence>
<gene>
    <name evidence="4" type="ORF">SLS56_004437</name>
</gene>
<organism evidence="4 5">
    <name type="scientific">Neofusicoccum ribis</name>
    <dbReference type="NCBI Taxonomy" id="45134"/>
    <lineage>
        <taxon>Eukaryota</taxon>
        <taxon>Fungi</taxon>
        <taxon>Dikarya</taxon>
        <taxon>Ascomycota</taxon>
        <taxon>Pezizomycotina</taxon>
        <taxon>Dothideomycetes</taxon>
        <taxon>Dothideomycetes incertae sedis</taxon>
        <taxon>Botryosphaeriales</taxon>
        <taxon>Botryosphaeriaceae</taxon>
        <taxon>Neofusicoccum</taxon>
    </lineage>
</organism>
<feature type="region of interest" description="Disordered" evidence="2">
    <location>
        <begin position="615"/>
        <end position="646"/>
    </location>
</feature>
<comment type="caution">
    <text evidence="4">The sequence shown here is derived from an EMBL/GenBank/DDBJ whole genome shotgun (WGS) entry which is preliminary data.</text>
</comment>
<reference evidence="4 5" key="1">
    <citation type="submission" date="2024-02" db="EMBL/GenBank/DDBJ databases">
        <title>De novo assembly and annotation of 12 fungi associated with fruit tree decline syndrome in Ontario, Canada.</title>
        <authorList>
            <person name="Sulman M."/>
            <person name="Ellouze W."/>
            <person name="Ilyukhin E."/>
        </authorList>
    </citation>
    <scope>NUCLEOTIDE SEQUENCE [LARGE SCALE GENOMIC DNA]</scope>
    <source>
        <strain evidence="4 5">M1-105</strain>
    </source>
</reference>
<evidence type="ECO:0000256" key="1">
    <source>
        <dbReference type="SAM" id="Coils"/>
    </source>
</evidence>